<feature type="transmembrane region" description="Helical" evidence="1">
    <location>
        <begin position="64"/>
        <end position="83"/>
    </location>
</feature>
<gene>
    <name evidence="2" type="ORF">BDQ12DRAFT_671761</name>
</gene>
<dbReference type="PANTHER" id="PTHR40465:SF1">
    <property type="entry name" value="DUF6534 DOMAIN-CONTAINING PROTEIN"/>
    <property type="match status" value="1"/>
</dbReference>
<dbReference type="EMBL" id="ML213731">
    <property type="protein sequence ID" value="TFK31580.1"/>
    <property type="molecule type" value="Genomic_DNA"/>
</dbReference>
<name>A0A5C3LFP2_9AGAR</name>
<evidence type="ECO:0000313" key="3">
    <source>
        <dbReference type="Proteomes" id="UP000308652"/>
    </source>
</evidence>
<accession>A0A5C3LFP2</accession>
<dbReference type="Proteomes" id="UP000308652">
    <property type="component" value="Unassembled WGS sequence"/>
</dbReference>
<keyword evidence="1" id="KW-0472">Membrane</keyword>
<organism evidence="2 3">
    <name type="scientific">Crucibulum laeve</name>
    <dbReference type="NCBI Taxonomy" id="68775"/>
    <lineage>
        <taxon>Eukaryota</taxon>
        <taxon>Fungi</taxon>
        <taxon>Dikarya</taxon>
        <taxon>Basidiomycota</taxon>
        <taxon>Agaricomycotina</taxon>
        <taxon>Agaricomycetes</taxon>
        <taxon>Agaricomycetidae</taxon>
        <taxon>Agaricales</taxon>
        <taxon>Agaricineae</taxon>
        <taxon>Nidulariaceae</taxon>
        <taxon>Crucibulum</taxon>
    </lineage>
</organism>
<dbReference type="PANTHER" id="PTHR40465">
    <property type="entry name" value="CHROMOSOME 1, WHOLE GENOME SHOTGUN SEQUENCE"/>
    <property type="match status" value="1"/>
</dbReference>
<feature type="transmembrane region" description="Helical" evidence="1">
    <location>
        <begin position="12"/>
        <end position="31"/>
    </location>
</feature>
<keyword evidence="1" id="KW-0812">Transmembrane</keyword>
<protein>
    <submittedName>
        <fullName evidence="2">Uncharacterized protein</fullName>
    </submittedName>
</protein>
<evidence type="ECO:0000256" key="1">
    <source>
        <dbReference type="SAM" id="Phobius"/>
    </source>
</evidence>
<feature type="transmembrane region" description="Helical" evidence="1">
    <location>
        <begin position="95"/>
        <end position="118"/>
    </location>
</feature>
<evidence type="ECO:0000313" key="2">
    <source>
        <dbReference type="EMBL" id="TFK31580.1"/>
    </source>
</evidence>
<dbReference type="AlphaFoldDB" id="A0A5C3LFP2"/>
<keyword evidence="3" id="KW-1185">Reference proteome</keyword>
<reference evidence="2 3" key="1">
    <citation type="journal article" date="2019" name="Nat. Ecol. Evol.">
        <title>Megaphylogeny resolves global patterns of mushroom evolution.</title>
        <authorList>
            <person name="Varga T."/>
            <person name="Krizsan K."/>
            <person name="Foldi C."/>
            <person name="Dima B."/>
            <person name="Sanchez-Garcia M."/>
            <person name="Sanchez-Ramirez S."/>
            <person name="Szollosi G.J."/>
            <person name="Szarkandi J.G."/>
            <person name="Papp V."/>
            <person name="Albert L."/>
            <person name="Andreopoulos W."/>
            <person name="Angelini C."/>
            <person name="Antonin V."/>
            <person name="Barry K.W."/>
            <person name="Bougher N.L."/>
            <person name="Buchanan P."/>
            <person name="Buyck B."/>
            <person name="Bense V."/>
            <person name="Catcheside P."/>
            <person name="Chovatia M."/>
            <person name="Cooper J."/>
            <person name="Damon W."/>
            <person name="Desjardin D."/>
            <person name="Finy P."/>
            <person name="Geml J."/>
            <person name="Haridas S."/>
            <person name="Hughes K."/>
            <person name="Justo A."/>
            <person name="Karasinski D."/>
            <person name="Kautmanova I."/>
            <person name="Kiss B."/>
            <person name="Kocsube S."/>
            <person name="Kotiranta H."/>
            <person name="LaButti K.M."/>
            <person name="Lechner B.E."/>
            <person name="Liimatainen K."/>
            <person name="Lipzen A."/>
            <person name="Lukacs Z."/>
            <person name="Mihaltcheva S."/>
            <person name="Morgado L.N."/>
            <person name="Niskanen T."/>
            <person name="Noordeloos M.E."/>
            <person name="Ohm R.A."/>
            <person name="Ortiz-Santana B."/>
            <person name="Ovrebo C."/>
            <person name="Racz N."/>
            <person name="Riley R."/>
            <person name="Savchenko A."/>
            <person name="Shiryaev A."/>
            <person name="Soop K."/>
            <person name="Spirin V."/>
            <person name="Szebenyi C."/>
            <person name="Tomsovsky M."/>
            <person name="Tulloss R.E."/>
            <person name="Uehling J."/>
            <person name="Grigoriev I.V."/>
            <person name="Vagvolgyi C."/>
            <person name="Papp T."/>
            <person name="Martin F.M."/>
            <person name="Miettinen O."/>
            <person name="Hibbett D.S."/>
            <person name="Nagy L.G."/>
        </authorList>
    </citation>
    <scope>NUCLEOTIDE SEQUENCE [LARGE SCALE GENOMIC DNA]</scope>
    <source>
        <strain evidence="2 3">CBS 166.37</strain>
    </source>
</reference>
<keyword evidence="1" id="KW-1133">Transmembrane helix</keyword>
<dbReference type="OrthoDB" id="2738831at2759"/>
<sequence length="374" mass="41987">MSSLSSILNIETTFGALQTGTFVSIILYGFATNQTYRYFRSYPADGWSLKATPYSSLNYEIASLWVFDTLHTIFCIHVCHHYLVKNYANPLALLYSIWSLPGTVGVGAVITMIANAYYVRRIYIIGNKNKILTAITRSLNVSSGFPQIYLADDMGTFIQCRNGYCVSRVTNVFATKGKDRTDSVIDKLMTYTMSTGLITSPRFTIYFKYNGDRLSNLCCRPSDAIHLYGGSLRPEEMVNSRKSLIRDQDRPVRQMVGIETSQFNKNHLGSTLVPESGFTVLKGWAPNPSLQISHSSQPVITEVQVLQTSSSVDFPKGTYDDAIPLPKHHVSVALVEQVDVVRGNVTRHRGRRLNRVVEVEDDLIRQEDHPFAQS</sequence>
<proteinExistence type="predicted"/>